<dbReference type="InterPro" id="IPR014992">
    <property type="entry name" value="DUF1842"/>
</dbReference>
<reference evidence="2 3" key="1">
    <citation type="submission" date="2018-07" db="EMBL/GenBank/DDBJ databases">
        <title>Crenobacter cavernae sp. nov., isolated from a karst cave.</title>
        <authorList>
            <person name="Zhu H."/>
        </authorList>
    </citation>
    <scope>NUCLEOTIDE SEQUENCE [LARGE SCALE GENOMIC DNA]</scope>
    <source>
        <strain evidence="2 3">K1W11S-77</strain>
    </source>
</reference>
<gene>
    <name evidence="2" type="ORF">DWG20_06300</name>
</gene>
<name>A0A345Y573_9NEIS</name>
<evidence type="ECO:0000313" key="2">
    <source>
        <dbReference type="EMBL" id="AXK39075.1"/>
    </source>
</evidence>
<sequence length="139" mass="14875">MAGLFIVSYQIGDAKPGAPLFHVNLSVNTVDRSVGGSGQVTQATNPPLNIHVSALHGEYNYLTVQPNESHILVVAKGEVAHNFPPPAIGTALLPVELRLVLSHDWKTGTAYYKYPNVEGKQVTVENAPVKAVTPELLTP</sequence>
<dbReference type="KEGG" id="ccah:DWG20_06300"/>
<evidence type="ECO:0000259" key="1">
    <source>
        <dbReference type="Pfam" id="PF08896"/>
    </source>
</evidence>
<dbReference type="Proteomes" id="UP000254537">
    <property type="component" value="Chromosome"/>
</dbReference>
<evidence type="ECO:0000313" key="3">
    <source>
        <dbReference type="Proteomes" id="UP000254537"/>
    </source>
</evidence>
<organism evidence="2 3">
    <name type="scientific">Crenobacter cavernae</name>
    <dbReference type="NCBI Taxonomy" id="2290923"/>
    <lineage>
        <taxon>Bacteria</taxon>
        <taxon>Pseudomonadati</taxon>
        <taxon>Pseudomonadota</taxon>
        <taxon>Betaproteobacteria</taxon>
        <taxon>Neisseriales</taxon>
        <taxon>Neisseriaceae</taxon>
        <taxon>Crenobacter</taxon>
    </lineage>
</organism>
<dbReference type="RefSeq" id="WP_115433010.1">
    <property type="nucleotide sequence ID" value="NZ_CP031337.1"/>
</dbReference>
<protein>
    <submittedName>
        <fullName evidence="2">DUF1842 domain-containing protein</fullName>
    </submittedName>
</protein>
<feature type="domain" description="DUF1842" evidence="1">
    <location>
        <begin position="3"/>
        <end position="116"/>
    </location>
</feature>
<dbReference type="AlphaFoldDB" id="A0A345Y573"/>
<proteinExistence type="predicted"/>
<dbReference type="Pfam" id="PF08896">
    <property type="entry name" value="DUF1842"/>
    <property type="match status" value="1"/>
</dbReference>
<dbReference type="OrthoDB" id="1491780at2"/>
<accession>A0A345Y573</accession>
<dbReference type="EMBL" id="CP031337">
    <property type="protein sequence ID" value="AXK39075.1"/>
    <property type="molecule type" value="Genomic_DNA"/>
</dbReference>